<dbReference type="EMBL" id="JAAXOP010000003">
    <property type="protein sequence ID" value="NKY50169.1"/>
    <property type="molecule type" value="Genomic_DNA"/>
</dbReference>
<evidence type="ECO:0000313" key="2">
    <source>
        <dbReference type="Proteomes" id="UP000565711"/>
    </source>
</evidence>
<organism evidence="1 2">
    <name type="scientific">Nocardia vermiculata</name>
    <dbReference type="NCBI Taxonomy" id="257274"/>
    <lineage>
        <taxon>Bacteria</taxon>
        <taxon>Bacillati</taxon>
        <taxon>Actinomycetota</taxon>
        <taxon>Actinomycetes</taxon>
        <taxon>Mycobacteriales</taxon>
        <taxon>Nocardiaceae</taxon>
        <taxon>Nocardia</taxon>
    </lineage>
</organism>
<sequence length="85" mass="8900">MIMIDTGFSMYAEPAEFTTLAGDGIGVGVGLGDDGERVMLGIHAPDRPEMGVHPMARVSWLTPELARKLAGELLACADLLNSATA</sequence>
<gene>
    <name evidence="1" type="ORF">HGA08_08110</name>
</gene>
<dbReference type="Proteomes" id="UP000565711">
    <property type="component" value="Unassembled WGS sequence"/>
</dbReference>
<accession>A0A846Y0T3</accession>
<comment type="caution">
    <text evidence="1">The sequence shown here is derived from an EMBL/GenBank/DDBJ whole genome shotgun (WGS) entry which is preliminary data.</text>
</comment>
<reference evidence="1 2" key="1">
    <citation type="submission" date="2020-04" db="EMBL/GenBank/DDBJ databases">
        <title>MicrobeNet Type strains.</title>
        <authorList>
            <person name="Nicholson A.C."/>
        </authorList>
    </citation>
    <scope>NUCLEOTIDE SEQUENCE [LARGE SCALE GENOMIC DNA]</scope>
    <source>
        <strain evidence="1 2">JCM 12354</strain>
    </source>
</reference>
<dbReference type="RefSeq" id="WP_067870787.1">
    <property type="nucleotide sequence ID" value="NZ_JAAXOP010000003.1"/>
</dbReference>
<proteinExistence type="predicted"/>
<name>A0A846Y0T3_9NOCA</name>
<dbReference type="AlphaFoldDB" id="A0A846Y0T3"/>
<protein>
    <submittedName>
        <fullName evidence="1">Uncharacterized protein</fullName>
    </submittedName>
</protein>
<keyword evidence="2" id="KW-1185">Reference proteome</keyword>
<evidence type="ECO:0000313" key="1">
    <source>
        <dbReference type="EMBL" id="NKY50169.1"/>
    </source>
</evidence>